<dbReference type="PANTHER" id="PTHR37011:SF1">
    <property type="entry name" value="POT FAMILY PEPTIDE TRANSPORT PROTEIN"/>
    <property type="match status" value="1"/>
</dbReference>
<dbReference type="InterPro" id="IPR010305">
    <property type="entry name" value="YgdI/YgdR-like"/>
</dbReference>
<keyword evidence="4" id="KW-0564">Palmitate</keyword>
<dbReference type="EMBL" id="WODC01000007">
    <property type="protein sequence ID" value="MUM78155.1"/>
    <property type="molecule type" value="Genomic_DNA"/>
</dbReference>
<dbReference type="AlphaFoldDB" id="A0A7K1KPY2"/>
<sequence length="75" mass="8349">MKRIFAAMLALAMLLSLTACGSKSYEVTTKTGRTFNTQGSPKYDMKSETYTFTDEEGKEVIINQSDVDIIRESGK</sequence>
<feature type="signal peptide" evidence="6">
    <location>
        <begin position="1"/>
        <end position="21"/>
    </location>
</feature>
<evidence type="ECO:0000313" key="8">
    <source>
        <dbReference type="EMBL" id="MUM78155.1"/>
    </source>
</evidence>
<evidence type="ECO:0000256" key="1">
    <source>
        <dbReference type="ARBA" id="ARBA00022475"/>
    </source>
</evidence>
<gene>
    <name evidence="8" type="ORF">GKC30_10960</name>
</gene>
<dbReference type="Proteomes" id="UP000461162">
    <property type="component" value="Unassembled WGS sequence"/>
</dbReference>
<reference evidence="8 9" key="1">
    <citation type="submission" date="2019-11" db="EMBL/GenBank/DDBJ databases">
        <title>Pseudodesulfovibrio alkaliphilus, sp. nov., an alkaliphilic sulfate-reducing bacteria from mud volcano of Taman peninsula, Russia.</title>
        <authorList>
            <person name="Frolova A."/>
            <person name="Merkel A.Y."/>
            <person name="Slobodkin A.I."/>
        </authorList>
    </citation>
    <scope>NUCLEOTIDE SEQUENCE [LARGE SCALE GENOMIC DNA]</scope>
    <source>
        <strain evidence="8 9">F-1</strain>
    </source>
</reference>
<comment type="caution">
    <text evidence="8">The sequence shown here is derived from an EMBL/GenBank/DDBJ whole genome shotgun (WGS) entry which is preliminary data.</text>
</comment>
<dbReference type="PANTHER" id="PTHR37011">
    <property type="entry name" value="POT FAMILY PEPTIDE TRANSPORT PROTEIN-RELATED"/>
    <property type="match status" value="1"/>
</dbReference>
<evidence type="ECO:0000256" key="3">
    <source>
        <dbReference type="ARBA" id="ARBA00023136"/>
    </source>
</evidence>
<keyword evidence="9" id="KW-1185">Reference proteome</keyword>
<keyword evidence="3" id="KW-0472">Membrane</keyword>
<evidence type="ECO:0000256" key="6">
    <source>
        <dbReference type="SAM" id="SignalP"/>
    </source>
</evidence>
<evidence type="ECO:0000256" key="4">
    <source>
        <dbReference type="ARBA" id="ARBA00023139"/>
    </source>
</evidence>
<dbReference type="SUPFAM" id="SSF50182">
    <property type="entry name" value="Sm-like ribonucleoproteins"/>
    <property type="match status" value="1"/>
</dbReference>
<proteinExistence type="predicted"/>
<feature type="domain" description="Lipoprotein YgdI/YgdR-like SH3-like" evidence="7">
    <location>
        <begin position="25"/>
        <end position="72"/>
    </location>
</feature>
<dbReference type="Pfam" id="PF06004">
    <property type="entry name" value="DUF903"/>
    <property type="match status" value="1"/>
</dbReference>
<dbReference type="PROSITE" id="PS51257">
    <property type="entry name" value="PROKAR_LIPOPROTEIN"/>
    <property type="match status" value="1"/>
</dbReference>
<evidence type="ECO:0000313" key="9">
    <source>
        <dbReference type="Proteomes" id="UP000461162"/>
    </source>
</evidence>
<keyword evidence="5 8" id="KW-0449">Lipoprotein</keyword>
<dbReference type="RefSeq" id="WP_155934779.1">
    <property type="nucleotide sequence ID" value="NZ_WODC01000007.1"/>
</dbReference>
<keyword evidence="1" id="KW-1003">Cell membrane</keyword>
<organism evidence="8 9">
    <name type="scientific">Pseudodesulfovibrio alkaliphilus</name>
    <dbReference type="NCBI Taxonomy" id="2661613"/>
    <lineage>
        <taxon>Bacteria</taxon>
        <taxon>Pseudomonadati</taxon>
        <taxon>Thermodesulfobacteriota</taxon>
        <taxon>Desulfovibrionia</taxon>
        <taxon>Desulfovibrionales</taxon>
        <taxon>Desulfovibrionaceae</taxon>
    </lineage>
</organism>
<protein>
    <submittedName>
        <fullName evidence="8">YgdI/YgdR family lipoprotein</fullName>
    </submittedName>
</protein>
<evidence type="ECO:0000256" key="5">
    <source>
        <dbReference type="ARBA" id="ARBA00023288"/>
    </source>
</evidence>
<dbReference type="InterPro" id="IPR010920">
    <property type="entry name" value="LSM_dom_sf"/>
</dbReference>
<evidence type="ECO:0000256" key="2">
    <source>
        <dbReference type="ARBA" id="ARBA00022729"/>
    </source>
</evidence>
<dbReference type="Gene3D" id="2.30.30.100">
    <property type="match status" value="1"/>
</dbReference>
<evidence type="ECO:0000259" key="7">
    <source>
        <dbReference type="Pfam" id="PF06004"/>
    </source>
</evidence>
<feature type="chain" id="PRO_5029621310" evidence="6">
    <location>
        <begin position="22"/>
        <end position="75"/>
    </location>
</feature>
<name>A0A7K1KPY2_9BACT</name>
<keyword evidence="2 6" id="KW-0732">Signal</keyword>
<dbReference type="NCBIfam" id="NF033216">
    <property type="entry name" value="lipo_YgdI_YgdR"/>
    <property type="match status" value="1"/>
</dbReference>
<accession>A0A7K1KPY2</accession>
<dbReference type="InterPro" id="IPR047807">
    <property type="entry name" value="YgdI/YgdR-like_SH3-like"/>
</dbReference>